<sequence>MTVWRTTLLASCVAATAVLRPPAAEAANDPRTLSGAYLAGTHALAARDLSAAGRFFSQVLAADPDNLALLRRSFTLTLAGGDVDGAAKLARRLDTADTADQLVRITLILSDAKAGQWRGALDRLKSMEAAGTARSITPIIAAWLRVGAGDGKAALSSLDPLLKQARPDALGSIQKALILDYLGDLDGARQAYEALGDMGGTVRLVEGLASVYQREGQRDKARQVYRSFVDQNGDNLLLEPAIQRLDKGERAQPIIGSPSDGLAEALFYIASAVSQDREAQGGDTALIYTRLALYLRPDFPVAQILLGDVLAGQEQYQNAIAAYESLPDGTPAGWMARVRETLAYEGLEQFDKGIALASDLVAERPDSQAGYLRLGDLYRAKQDFASAVVAYDDAARRQKRLEEVDWTFLYRRGIALERAGRFDRAEQDLRRAIGLNPDHANLLNYLGYSLLDRGKDLKEAEDLIRKAVDLSPNDGYIIDSLGWVYYRTNQMDKAVETLEKAISLKPEDPTINDHLGDAYWRVGRKLEARYQWEAALRTTEGDPPKDKIEAKLANGLPAQEASAPVKSN</sequence>
<keyword evidence="4" id="KW-0732">Signal</keyword>
<dbReference type="PANTHER" id="PTHR45586:SF1">
    <property type="entry name" value="LIPOPOLYSACCHARIDE ASSEMBLY PROTEIN B"/>
    <property type="match status" value="1"/>
</dbReference>
<dbReference type="SUPFAM" id="SSF48452">
    <property type="entry name" value="TPR-like"/>
    <property type="match status" value="3"/>
</dbReference>
<feature type="signal peptide" evidence="4">
    <location>
        <begin position="1"/>
        <end position="26"/>
    </location>
</feature>
<evidence type="ECO:0000256" key="4">
    <source>
        <dbReference type="SAM" id="SignalP"/>
    </source>
</evidence>
<evidence type="ECO:0000313" key="6">
    <source>
        <dbReference type="Proteomes" id="UP000029995"/>
    </source>
</evidence>
<dbReference type="PANTHER" id="PTHR45586">
    <property type="entry name" value="TPR REPEAT-CONTAINING PROTEIN PA4667"/>
    <property type="match status" value="1"/>
</dbReference>
<dbReference type="OrthoDB" id="9766710at2"/>
<evidence type="ECO:0000256" key="1">
    <source>
        <dbReference type="ARBA" id="ARBA00022737"/>
    </source>
</evidence>
<gene>
    <name evidence="5" type="ORF">P409_08325</name>
</gene>
<evidence type="ECO:0000313" key="5">
    <source>
        <dbReference type="EMBL" id="KGM34785.1"/>
    </source>
</evidence>
<dbReference type="SMART" id="SM00028">
    <property type="entry name" value="TPR"/>
    <property type="match status" value="5"/>
</dbReference>
<name>A0A0A0D9S6_9PROT</name>
<keyword evidence="1" id="KW-0677">Repeat</keyword>
<evidence type="ECO:0000256" key="3">
    <source>
        <dbReference type="PROSITE-ProRule" id="PRU00339"/>
    </source>
</evidence>
<evidence type="ECO:0008006" key="7">
    <source>
        <dbReference type="Google" id="ProtNLM"/>
    </source>
</evidence>
<dbReference type="InterPro" id="IPR011990">
    <property type="entry name" value="TPR-like_helical_dom_sf"/>
</dbReference>
<dbReference type="Proteomes" id="UP000029995">
    <property type="component" value="Unassembled WGS sequence"/>
</dbReference>
<dbReference type="InterPro" id="IPR019734">
    <property type="entry name" value="TPR_rpt"/>
</dbReference>
<dbReference type="Pfam" id="PF13414">
    <property type="entry name" value="TPR_11"/>
    <property type="match status" value="1"/>
</dbReference>
<dbReference type="InterPro" id="IPR051012">
    <property type="entry name" value="CellSynth/LPSAsmb/PSIAsmb"/>
</dbReference>
<keyword evidence="2 3" id="KW-0802">TPR repeat</keyword>
<dbReference type="RefSeq" id="WP_034834199.1">
    <property type="nucleotide sequence ID" value="NZ_JANX01000069.1"/>
</dbReference>
<accession>A0A0A0D9S6</accession>
<reference evidence="5 6" key="1">
    <citation type="submission" date="2014-01" db="EMBL/GenBank/DDBJ databases">
        <title>Genome sequence determination for a cystic fibrosis isolate, Inquilinus limosus.</title>
        <authorList>
            <person name="Pino M."/>
            <person name="Di Conza J."/>
            <person name="Gutkind G."/>
        </authorList>
    </citation>
    <scope>NUCLEOTIDE SEQUENCE [LARGE SCALE GENOMIC DNA]</scope>
    <source>
        <strain evidence="5 6">MP06</strain>
    </source>
</reference>
<dbReference type="AlphaFoldDB" id="A0A0A0D9S6"/>
<protein>
    <recommendedName>
        <fullName evidence="7">Tetratricopeptide repeat-like domain-containing protein</fullName>
    </recommendedName>
</protein>
<feature type="repeat" description="TPR" evidence="3">
    <location>
        <begin position="475"/>
        <end position="508"/>
    </location>
</feature>
<dbReference type="Pfam" id="PF13174">
    <property type="entry name" value="TPR_6"/>
    <property type="match status" value="1"/>
</dbReference>
<organism evidence="5 6">
    <name type="scientific">Inquilinus limosus MP06</name>
    <dbReference type="NCBI Taxonomy" id="1398085"/>
    <lineage>
        <taxon>Bacteria</taxon>
        <taxon>Pseudomonadati</taxon>
        <taxon>Pseudomonadota</taxon>
        <taxon>Alphaproteobacteria</taxon>
        <taxon>Rhodospirillales</taxon>
        <taxon>Rhodospirillaceae</taxon>
        <taxon>Inquilinus</taxon>
    </lineage>
</organism>
<dbReference type="Gene3D" id="1.25.40.10">
    <property type="entry name" value="Tetratricopeptide repeat domain"/>
    <property type="match status" value="2"/>
</dbReference>
<evidence type="ECO:0000256" key="2">
    <source>
        <dbReference type="ARBA" id="ARBA00022803"/>
    </source>
</evidence>
<dbReference type="PROSITE" id="PS50005">
    <property type="entry name" value="TPR"/>
    <property type="match status" value="2"/>
</dbReference>
<dbReference type="EMBL" id="JANX01000069">
    <property type="protein sequence ID" value="KGM34785.1"/>
    <property type="molecule type" value="Genomic_DNA"/>
</dbReference>
<dbReference type="Pfam" id="PF13432">
    <property type="entry name" value="TPR_16"/>
    <property type="match status" value="2"/>
</dbReference>
<proteinExistence type="predicted"/>
<feature type="chain" id="PRO_5001960863" description="Tetratricopeptide repeat-like domain-containing protein" evidence="4">
    <location>
        <begin position="27"/>
        <end position="568"/>
    </location>
</feature>
<comment type="caution">
    <text evidence="5">The sequence shown here is derived from an EMBL/GenBank/DDBJ whole genome shotgun (WGS) entry which is preliminary data.</text>
</comment>
<feature type="repeat" description="TPR" evidence="3">
    <location>
        <begin position="406"/>
        <end position="439"/>
    </location>
</feature>